<dbReference type="AlphaFoldDB" id="A0A078MDH1"/>
<evidence type="ECO:0000313" key="2">
    <source>
        <dbReference type="EMBL" id="CEA05423.1"/>
    </source>
</evidence>
<evidence type="ECO:0000256" key="1">
    <source>
        <dbReference type="SAM" id="Phobius"/>
    </source>
</evidence>
<accession>A0A078MDH1</accession>
<reference evidence="2" key="1">
    <citation type="submission" date="2014-07" db="EMBL/GenBank/DDBJ databases">
        <authorList>
            <person name="Urmite Genomes Urmite Genomes"/>
        </authorList>
    </citation>
    <scope>NUCLEOTIDE SEQUENCE</scope>
    <source>
        <strain evidence="2">13S34_air</strain>
    </source>
</reference>
<keyword evidence="1" id="KW-1133">Transmembrane helix</keyword>
<keyword evidence="1" id="KW-0812">Transmembrane</keyword>
<dbReference type="PATRIC" id="fig|1461583.4.peg.2374"/>
<dbReference type="EMBL" id="LN483077">
    <property type="protein sequence ID" value="CEA05423.1"/>
    <property type="molecule type" value="Genomic_DNA"/>
</dbReference>
<keyword evidence="1" id="KW-0472">Membrane</keyword>
<sequence>MMTLVLLVICPFLFIYQKETFYSTKNVIDYALLLGYLVLLALYTINTAFYHVLSDTVVFSLVLLLTVLIFSRYLPQKNNAR</sequence>
<protein>
    <submittedName>
        <fullName evidence="2">Uncharacterized protein</fullName>
    </submittedName>
</protein>
<proteinExistence type="predicted"/>
<gene>
    <name evidence="2" type="ORF">BN1050_02457</name>
</gene>
<dbReference type="HOGENOM" id="CLU_2569718_0_0_9"/>
<organism evidence="2">
    <name type="scientific">Metalysinibacillus saudimassiliensis</name>
    <dbReference type="NCBI Taxonomy" id="1461583"/>
    <lineage>
        <taxon>Bacteria</taxon>
        <taxon>Bacillati</taxon>
        <taxon>Bacillota</taxon>
        <taxon>Bacilli</taxon>
        <taxon>Bacillales</taxon>
        <taxon>Caryophanaceae</taxon>
        <taxon>Metalysinibacillus</taxon>
    </lineage>
</organism>
<feature type="transmembrane region" description="Helical" evidence="1">
    <location>
        <begin position="57"/>
        <end position="74"/>
    </location>
</feature>
<feature type="transmembrane region" description="Helical" evidence="1">
    <location>
        <begin position="27"/>
        <end position="45"/>
    </location>
</feature>
<name>A0A078MDH1_9BACL</name>